<dbReference type="AlphaFoldDB" id="A0A836CPC4"/>
<evidence type="ECO:0000313" key="1">
    <source>
        <dbReference type="EMBL" id="KAG5190721.1"/>
    </source>
</evidence>
<comment type="caution">
    <text evidence="1">The sequence shown here is derived from an EMBL/GenBank/DDBJ whole genome shotgun (WGS) entry which is preliminary data.</text>
</comment>
<sequence>MPITEMKLPAHDGPASTPPLPAAAFDSSSIDEHMCPVCWELLCQLVFLECGLRLCEKCCALYLEGQLRDRTAVPACPAGCQSSVGYALPHPSSELSEFLAKTFPWDWERRMCEGERCHSSAAFA</sequence>
<proteinExistence type="predicted"/>
<dbReference type="OrthoDB" id="128536at2759"/>
<gene>
    <name evidence="1" type="ORF">JKP88DRAFT_252024</name>
</gene>
<organism evidence="1 2">
    <name type="scientific">Tribonema minus</name>
    <dbReference type="NCBI Taxonomy" id="303371"/>
    <lineage>
        <taxon>Eukaryota</taxon>
        <taxon>Sar</taxon>
        <taxon>Stramenopiles</taxon>
        <taxon>Ochrophyta</taxon>
        <taxon>PX clade</taxon>
        <taxon>Xanthophyceae</taxon>
        <taxon>Tribonematales</taxon>
        <taxon>Tribonemataceae</taxon>
        <taxon>Tribonema</taxon>
    </lineage>
</organism>
<dbReference type="InterPro" id="IPR013083">
    <property type="entry name" value="Znf_RING/FYVE/PHD"/>
</dbReference>
<keyword evidence="2" id="KW-1185">Reference proteome</keyword>
<dbReference type="SUPFAM" id="SSF57850">
    <property type="entry name" value="RING/U-box"/>
    <property type="match status" value="1"/>
</dbReference>
<evidence type="ECO:0000313" key="2">
    <source>
        <dbReference type="Proteomes" id="UP000664859"/>
    </source>
</evidence>
<dbReference type="Proteomes" id="UP000664859">
    <property type="component" value="Unassembled WGS sequence"/>
</dbReference>
<reference evidence="1" key="1">
    <citation type="submission" date="2021-02" db="EMBL/GenBank/DDBJ databases">
        <title>First Annotated Genome of the Yellow-green Alga Tribonema minus.</title>
        <authorList>
            <person name="Mahan K.M."/>
        </authorList>
    </citation>
    <scope>NUCLEOTIDE SEQUENCE</scope>
    <source>
        <strain evidence="1">UTEX B ZZ1240</strain>
    </source>
</reference>
<dbReference type="EMBL" id="JAFCMP010000029">
    <property type="protein sequence ID" value="KAG5190721.1"/>
    <property type="molecule type" value="Genomic_DNA"/>
</dbReference>
<accession>A0A836CPC4</accession>
<dbReference type="Gene3D" id="3.30.40.10">
    <property type="entry name" value="Zinc/RING finger domain, C3HC4 (zinc finger)"/>
    <property type="match status" value="1"/>
</dbReference>
<name>A0A836CPC4_9STRA</name>
<protein>
    <submittedName>
        <fullName evidence="1">Uncharacterized protein</fullName>
    </submittedName>
</protein>